<gene>
    <name evidence="1" type="primary">arsD</name>
    <name evidence="1" type="ORF">ERX27_08810</name>
</gene>
<dbReference type="EMBL" id="SCWA01000016">
    <property type="protein sequence ID" value="TDL95244.1"/>
    <property type="molecule type" value="Genomic_DNA"/>
</dbReference>
<evidence type="ECO:0000313" key="1">
    <source>
        <dbReference type="EMBL" id="TDL95244.1"/>
    </source>
</evidence>
<dbReference type="Pfam" id="PF06953">
    <property type="entry name" value="ArsD"/>
    <property type="match status" value="1"/>
</dbReference>
<proteinExistence type="predicted"/>
<protein>
    <submittedName>
        <fullName evidence="1">Arsenite efflux transporter metallochaperone ArsD</fullName>
    </submittedName>
</protein>
<evidence type="ECO:0000313" key="2">
    <source>
        <dbReference type="Proteomes" id="UP000295310"/>
    </source>
</evidence>
<keyword evidence="2" id="KW-1185">Reference proteome</keyword>
<accession>A0A4R6BBU0</accession>
<reference evidence="1 2" key="1">
    <citation type="submission" date="2019-01" db="EMBL/GenBank/DDBJ databases">
        <title>Draft genome sequences of the type strains of six Macrococcus species.</title>
        <authorList>
            <person name="Mazhar S."/>
            <person name="Altermann E."/>
            <person name="Hill C."/>
            <person name="Mcauliffe O."/>
        </authorList>
    </citation>
    <scope>NUCLEOTIDE SEQUENCE [LARGE SCALE GENOMIC DNA]</scope>
    <source>
        <strain evidence="1 2">CCM4811</strain>
    </source>
</reference>
<dbReference type="GO" id="GO:0045892">
    <property type="term" value="P:negative regulation of DNA-templated transcription"/>
    <property type="evidence" value="ECO:0007669"/>
    <property type="project" value="InterPro"/>
</dbReference>
<dbReference type="Gene3D" id="3.40.30.10">
    <property type="entry name" value="Glutaredoxin"/>
    <property type="match status" value="1"/>
</dbReference>
<dbReference type="GO" id="GO:0003677">
    <property type="term" value="F:DNA binding"/>
    <property type="evidence" value="ECO:0007669"/>
    <property type="project" value="InterPro"/>
</dbReference>
<dbReference type="OrthoDB" id="9801358at2"/>
<dbReference type="NCBIfam" id="NF033727">
    <property type="entry name" value="chaperon_ArsD"/>
    <property type="match status" value="1"/>
</dbReference>
<dbReference type="Proteomes" id="UP000295310">
    <property type="component" value="Unassembled WGS sequence"/>
</dbReference>
<dbReference type="GO" id="GO:0046685">
    <property type="term" value="P:response to arsenic-containing substance"/>
    <property type="evidence" value="ECO:0007669"/>
    <property type="project" value="InterPro"/>
</dbReference>
<dbReference type="AlphaFoldDB" id="A0A4R6BBU0"/>
<name>A0A4R6BBU0_9STAP</name>
<organism evidence="1 2">
    <name type="scientific">Macrococcus brunensis</name>
    <dbReference type="NCBI Taxonomy" id="198483"/>
    <lineage>
        <taxon>Bacteria</taxon>
        <taxon>Bacillati</taxon>
        <taxon>Bacillota</taxon>
        <taxon>Bacilli</taxon>
        <taxon>Bacillales</taxon>
        <taxon>Staphylococcaceae</taxon>
        <taxon>Macrococcus</taxon>
    </lineage>
</organism>
<dbReference type="InterPro" id="IPR010712">
    <property type="entry name" value="Arsenical-R_ArsD"/>
</dbReference>
<dbReference type="RefSeq" id="WP_133432474.1">
    <property type="nucleotide sequence ID" value="NZ_SCWA01000016.1"/>
</dbReference>
<comment type="caution">
    <text evidence="1">The sequence shown here is derived from an EMBL/GenBank/DDBJ whole genome shotgun (WGS) entry which is preliminary data.</text>
</comment>
<sequence length="115" mass="12862">MLEVKMYEEAMCCSTGVCGPSPDQKLIEVTRLTEKLKNEHITVERFNLSSHPKAFLENKEIMNIVKEIGNDVLPITVINGDIVKTHDYITEEEADEIITVNNLQEGSCCNGSNCC</sequence>